<evidence type="ECO:0000313" key="10">
    <source>
        <dbReference type="Proteomes" id="UP000656274"/>
    </source>
</evidence>
<protein>
    <recommendedName>
        <fullName evidence="7">NH(3)-dependent NAD(+) synthetase</fullName>
        <ecNumber evidence="7">6.3.1.5</ecNumber>
    </recommendedName>
</protein>
<comment type="similarity">
    <text evidence="6">Belongs to the NAD synthetase family.</text>
</comment>
<dbReference type="PANTHER" id="PTHR23090:SF9">
    <property type="entry name" value="GLUTAMINE-DEPENDENT NAD(+) SYNTHETASE"/>
    <property type="match status" value="1"/>
</dbReference>
<dbReference type="InterPro" id="IPR003694">
    <property type="entry name" value="NAD_synthase"/>
</dbReference>
<keyword evidence="10" id="KW-1185">Reference proteome</keyword>
<keyword evidence="5 6" id="KW-0520">NAD</keyword>
<dbReference type="SUPFAM" id="SSF52402">
    <property type="entry name" value="Adenine nucleotide alpha hydrolases-like"/>
    <property type="match status" value="1"/>
</dbReference>
<keyword evidence="3 6" id="KW-0547">Nucleotide-binding</keyword>
<accession>A0ABR9WN01</accession>
<evidence type="ECO:0000259" key="8">
    <source>
        <dbReference type="Pfam" id="PF02540"/>
    </source>
</evidence>
<evidence type="ECO:0000256" key="7">
    <source>
        <dbReference type="RuleBase" id="RU003812"/>
    </source>
</evidence>
<dbReference type="EC" id="6.3.1.5" evidence="7"/>
<organism evidence="9 10">
    <name type="scientific">Flavobacterium proteolyticum</name>
    <dbReference type="NCBI Taxonomy" id="2911683"/>
    <lineage>
        <taxon>Bacteria</taxon>
        <taxon>Pseudomonadati</taxon>
        <taxon>Bacteroidota</taxon>
        <taxon>Flavobacteriia</taxon>
        <taxon>Flavobacteriales</taxon>
        <taxon>Flavobacteriaceae</taxon>
        <taxon>Flavobacterium</taxon>
    </lineage>
</organism>
<dbReference type="Proteomes" id="UP000656274">
    <property type="component" value="Unassembled WGS sequence"/>
</dbReference>
<dbReference type="RefSeq" id="WP_194093232.1">
    <property type="nucleotide sequence ID" value="NZ_JADFTZ010000001.1"/>
</dbReference>
<evidence type="ECO:0000256" key="2">
    <source>
        <dbReference type="ARBA" id="ARBA00022598"/>
    </source>
</evidence>
<evidence type="ECO:0000256" key="6">
    <source>
        <dbReference type="RuleBase" id="RU003811"/>
    </source>
</evidence>
<dbReference type="GO" id="GO:0008795">
    <property type="term" value="F:NAD+ synthase activity"/>
    <property type="evidence" value="ECO:0007669"/>
    <property type="project" value="UniProtKB-EC"/>
</dbReference>
<reference evidence="9 10" key="1">
    <citation type="submission" date="2020-10" db="EMBL/GenBank/DDBJ databases">
        <title>The genome sequence of Flavobacterium aquaticum 1Y8A.</title>
        <authorList>
            <person name="Liu Y."/>
        </authorList>
    </citation>
    <scope>NUCLEOTIDE SEQUENCE [LARGE SCALE GENOMIC DNA]</scope>
    <source>
        <strain evidence="9 10">1Y8A</strain>
    </source>
</reference>
<dbReference type="Gene3D" id="3.40.50.620">
    <property type="entry name" value="HUPs"/>
    <property type="match status" value="1"/>
</dbReference>
<dbReference type="Pfam" id="PF02540">
    <property type="entry name" value="NAD_synthase"/>
    <property type="match status" value="1"/>
</dbReference>
<keyword evidence="4 6" id="KW-0067">ATP-binding</keyword>
<evidence type="ECO:0000313" key="9">
    <source>
        <dbReference type="EMBL" id="MBE9575296.1"/>
    </source>
</evidence>
<feature type="domain" description="NAD/GMP synthase" evidence="8">
    <location>
        <begin position="14"/>
        <end position="254"/>
    </location>
</feature>
<sequence length="268" mass="29908">MTNSSTFQAEKINQHIVKWLLDYANNAKVKGFVVGISGGIDSALTSTLCAQTGLPTLCIEMPIHQAESHVNRAYEHIDQLKKRFSNVFNERADLTPVFETFKNQVPASENEAVLNLSLANTRARLRMTTLYFFAGLHGFLVAGTGNKVEDFGVGFFTKYGDGGVDVSPIADLVKSEVRLLAEFLKVPESILKAKPTDGLFGDDRSDEDQIGANYDELEWAMSQMEKGKTIEDFNGREAEVFKIYKRLNTINQHKMIPIPICKIPENLK</sequence>
<evidence type="ECO:0000256" key="4">
    <source>
        <dbReference type="ARBA" id="ARBA00022840"/>
    </source>
</evidence>
<comment type="pathway">
    <text evidence="1">Cofactor biosynthesis; NAD(+) biosynthesis.</text>
</comment>
<dbReference type="InterPro" id="IPR014729">
    <property type="entry name" value="Rossmann-like_a/b/a_fold"/>
</dbReference>
<evidence type="ECO:0000256" key="3">
    <source>
        <dbReference type="ARBA" id="ARBA00022741"/>
    </source>
</evidence>
<dbReference type="EMBL" id="JADFTZ010000001">
    <property type="protein sequence ID" value="MBE9575296.1"/>
    <property type="molecule type" value="Genomic_DNA"/>
</dbReference>
<proteinExistence type="inferred from homology"/>
<gene>
    <name evidence="9" type="primary">nadE</name>
    <name evidence="9" type="ORF">IM755_01110</name>
</gene>
<dbReference type="NCBIfam" id="TIGR00552">
    <property type="entry name" value="nadE"/>
    <property type="match status" value="1"/>
</dbReference>
<keyword evidence="2 6" id="KW-0436">Ligase</keyword>
<evidence type="ECO:0000256" key="1">
    <source>
        <dbReference type="ARBA" id="ARBA00004790"/>
    </source>
</evidence>
<evidence type="ECO:0000256" key="5">
    <source>
        <dbReference type="ARBA" id="ARBA00023027"/>
    </source>
</evidence>
<comment type="catalytic activity">
    <reaction evidence="7">
        <text>deamido-NAD(+) + NH4(+) + ATP = AMP + diphosphate + NAD(+) + H(+)</text>
        <dbReference type="Rhea" id="RHEA:21188"/>
        <dbReference type="ChEBI" id="CHEBI:15378"/>
        <dbReference type="ChEBI" id="CHEBI:28938"/>
        <dbReference type="ChEBI" id="CHEBI:30616"/>
        <dbReference type="ChEBI" id="CHEBI:33019"/>
        <dbReference type="ChEBI" id="CHEBI:57540"/>
        <dbReference type="ChEBI" id="CHEBI:58437"/>
        <dbReference type="ChEBI" id="CHEBI:456215"/>
        <dbReference type="EC" id="6.3.1.5"/>
    </reaction>
</comment>
<comment type="caution">
    <text evidence="9">The sequence shown here is derived from an EMBL/GenBank/DDBJ whole genome shotgun (WGS) entry which is preliminary data.</text>
</comment>
<name>A0ABR9WN01_9FLAO</name>
<dbReference type="PANTHER" id="PTHR23090">
    <property type="entry name" value="NH 3 /GLUTAMINE-DEPENDENT NAD + SYNTHETASE"/>
    <property type="match status" value="1"/>
</dbReference>
<dbReference type="InterPro" id="IPR022310">
    <property type="entry name" value="NAD/GMP_synthase"/>
</dbReference>
<dbReference type="CDD" id="cd00553">
    <property type="entry name" value="NAD_synthase"/>
    <property type="match status" value="1"/>
</dbReference>